<evidence type="ECO:0000256" key="2">
    <source>
        <dbReference type="ARBA" id="ARBA00023004"/>
    </source>
</evidence>
<dbReference type="RefSeq" id="WP_099385739.1">
    <property type="nucleotide sequence ID" value="NZ_JANSWH010000080.1"/>
</dbReference>
<dbReference type="AlphaFoldDB" id="A0A2G3E4W6"/>
<evidence type="ECO:0000256" key="1">
    <source>
        <dbReference type="ARBA" id="ARBA00022723"/>
    </source>
</evidence>
<dbReference type="Gene3D" id="3.30.70.20">
    <property type="match status" value="1"/>
</dbReference>
<feature type="domain" description="4Fe-4S ferredoxin-type" evidence="4">
    <location>
        <begin position="35"/>
        <end position="65"/>
    </location>
</feature>
<dbReference type="PROSITE" id="PS00198">
    <property type="entry name" value="4FE4S_FER_1"/>
    <property type="match status" value="1"/>
</dbReference>
<keyword evidence="2" id="KW-0408">Iron</keyword>
<evidence type="ECO:0000313" key="5">
    <source>
        <dbReference type="EMBL" id="PHU38195.1"/>
    </source>
</evidence>
<dbReference type="Pfam" id="PF12838">
    <property type="entry name" value="Fer4_7"/>
    <property type="match status" value="1"/>
</dbReference>
<dbReference type="InterPro" id="IPR007525">
    <property type="entry name" value="FrhB_FdhB_C"/>
</dbReference>
<name>A0A2G3E4W6_9FIRM</name>
<keyword evidence="1" id="KW-0479">Metal-binding</keyword>
<dbReference type="EMBL" id="PDYG01000014">
    <property type="protein sequence ID" value="PHU38195.1"/>
    <property type="molecule type" value="Genomic_DNA"/>
</dbReference>
<accession>A0A2G3E4W6</accession>
<evidence type="ECO:0000259" key="4">
    <source>
        <dbReference type="PROSITE" id="PS51379"/>
    </source>
</evidence>
<comment type="caution">
    <text evidence="5">The sequence shown here is derived from an EMBL/GenBank/DDBJ whole genome shotgun (WGS) entry which is preliminary data.</text>
</comment>
<protein>
    <recommendedName>
        <fullName evidence="4">4Fe-4S ferredoxin-type domain-containing protein</fullName>
    </recommendedName>
</protein>
<evidence type="ECO:0000313" key="6">
    <source>
        <dbReference type="Proteomes" id="UP000224563"/>
    </source>
</evidence>
<keyword evidence="6" id="KW-1185">Reference proteome</keyword>
<dbReference type="PANTHER" id="PTHR43193">
    <property type="match status" value="1"/>
</dbReference>
<dbReference type="Proteomes" id="UP000224563">
    <property type="component" value="Unassembled WGS sequence"/>
</dbReference>
<keyword evidence="3" id="KW-0411">Iron-sulfur</keyword>
<dbReference type="InterPro" id="IPR052977">
    <property type="entry name" value="Polyferredoxin-like_ET"/>
</dbReference>
<proteinExistence type="predicted"/>
<evidence type="ECO:0000256" key="3">
    <source>
        <dbReference type="ARBA" id="ARBA00023014"/>
    </source>
</evidence>
<dbReference type="PANTHER" id="PTHR43193:SF2">
    <property type="entry name" value="POLYFERREDOXIN PROTEIN FWDF"/>
    <property type="match status" value="1"/>
</dbReference>
<dbReference type="GO" id="GO:0051536">
    <property type="term" value="F:iron-sulfur cluster binding"/>
    <property type="evidence" value="ECO:0007669"/>
    <property type="project" value="UniProtKB-KW"/>
</dbReference>
<dbReference type="InterPro" id="IPR017896">
    <property type="entry name" value="4Fe4S_Fe-S-bd"/>
</dbReference>
<dbReference type="InterPro" id="IPR017900">
    <property type="entry name" value="4Fe4S_Fe_S_CS"/>
</dbReference>
<dbReference type="Pfam" id="PF04432">
    <property type="entry name" value="FrhB_FdhB_C"/>
    <property type="match status" value="1"/>
</dbReference>
<dbReference type="SUPFAM" id="SSF54862">
    <property type="entry name" value="4Fe-4S ferredoxins"/>
    <property type="match status" value="1"/>
</dbReference>
<dbReference type="PROSITE" id="PS51379">
    <property type="entry name" value="4FE4S_FER_2"/>
    <property type="match status" value="2"/>
</dbReference>
<dbReference type="GO" id="GO:0046872">
    <property type="term" value="F:metal ion binding"/>
    <property type="evidence" value="ECO:0007669"/>
    <property type="project" value="UniProtKB-KW"/>
</dbReference>
<sequence>MELVKRREDCCGCRTCEQVCPKGAITMVPDQAGFLYPQIDDSKCINCGLCLKKCAFQSGYPMRKEYEPFYGYGGRHKKESVYSHSRSGGVFVAMSDVILQKQGIVYGADFDETEGFYKVSHRMAQTSEERDRLCKSKYVQSDLKDSFSKIKTQLEAGKVVLFTGTGCQVGALHQFLGKEYENLYTIDIVCHGTPSPKLWKEFLKMREKEFHGKVTNVEFRDKKKKGWKKHFETIWINGKPYTSRIYAKICFGSARPSCYECKYANQNRVGDITIADFWGHENAIGEKWDDDKGISLVLVNNAHGMELWNTAKEDMDYVDVTGYPFRHSNMKAPTKRKPDYVEFDNELSNKGMKYIAKKYAEYTPQNYWIAKIKKKFAKKG</sequence>
<feature type="domain" description="4Fe-4S ferredoxin-type" evidence="4">
    <location>
        <begin position="1"/>
        <end position="30"/>
    </location>
</feature>
<reference evidence="5 6" key="1">
    <citation type="submission" date="2017-10" db="EMBL/GenBank/DDBJ databases">
        <title>Resolving the taxonomy of Roseburia spp., Eubacterium rectale and Agathobacter spp. through phylogenomic analysis.</title>
        <authorList>
            <person name="Sheridan P.O."/>
            <person name="Walker A.W."/>
            <person name="Duncan S.H."/>
            <person name="Scott K.P."/>
            <person name="Toole P.W.O."/>
            <person name="Luis P."/>
            <person name="Flint H.J."/>
        </authorList>
    </citation>
    <scope>NUCLEOTIDE SEQUENCE [LARGE SCALE GENOMIC DNA]</scope>
    <source>
        <strain evidence="5 6">JK623</strain>
    </source>
</reference>
<organism evidence="5 6">
    <name type="scientific">Agathobacter ruminis</name>
    <dbReference type="NCBI Taxonomy" id="1712665"/>
    <lineage>
        <taxon>Bacteria</taxon>
        <taxon>Bacillati</taxon>
        <taxon>Bacillota</taxon>
        <taxon>Clostridia</taxon>
        <taxon>Lachnospirales</taxon>
        <taxon>Lachnospiraceae</taxon>
        <taxon>Agathobacter</taxon>
    </lineage>
</organism>
<reference evidence="5 6" key="2">
    <citation type="submission" date="2017-10" db="EMBL/GenBank/DDBJ databases">
        <authorList>
            <person name="Banno H."/>
            <person name="Chua N.-H."/>
        </authorList>
    </citation>
    <scope>NUCLEOTIDE SEQUENCE [LARGE SCALE GENOMIC DNA]</scope>
    <source>
        <strain evidence="5 6">JK623</strain>
    </source>
</reference>
<gene>
    <name evidence="5" type="ORF">CSX02_04075</name>
</gene>